<dbReference type="AlphaFoldDB" id="A0A1Y1HSY6"/>
<dbReference type="EMBL" id="DF237000">
    <property type="protein sequence ID" value="GAQ80309.1"/>
    <property type="molecule type" value="Genomic_DNA"/>
</dbReference>
<dbReference type="Proteomes" id="UP000054558">
    <property type="component" value="Unassembled WGS sequence"/>
</dbReference>
<dbReference type="SUPFAM" id="SSF50998">
    <property type="entry name" value="Quinoprotein alcohol dehydrogenase-like"/>
    <property type="match status" value="1"/>
</dbReference>
<sequence length="672" mass="74021">MTSKGQASLRGSAQPPKKKQRVKGPAGTLIMDQFFRQVLSGKKVPETLIPPDADQLEENKKSSAGEKLARLFELGRVLNLQSSAGLGIPAGVTHADIIAELDKRLTDHLDAMYDQLHHFDVQTLDQRDGTLTIRSGLGSHVTKMEFVDMFLRTATNPTLSKQMLQERVKKYGEDNRIVPAPAPTKDSSHLARFNPGFDASAPVGSKAAQNVHQARCDVLTSECCQIYGTAASGDGSLIAIAGGAGWKDRAPALEIAKRRGPDDEPKTSTRDPDFKLEYETPGFWEPGHATCVDSERELVWIAGDNRVKAFAMEDEAVSCQYTLQTGGRVKGLTMVGDRLFASVGKEVKYWDVGSVEKHVKDVSGMRIEGILHDPKTTKEKEERIRAKYEVWFECHDLDENDAENTEATRGHDPHGSLSLGFSVERFLALPASVSGFEGAAAATKTDGYGVYVCDMERATIRTRLFGHTGGVEQMSASAALPNLLASASRDTTVKLWDLRTRGAVCTLQGLLGFVQWGVALVSEGGYPFCFTGGQNESVLAWDLRMLRNLYELSTGNTAVRSLYWNGTAHSLLAVTECDYFDRLGNAIGYEETYDYNGTDDELFDDEGEEGDEEEGYGRNGEKEEPYRWPKEAAHTAKDFAVTWDAGRHLFIQYSFKRHPGHCLPDAANQEWA</sequence>
<feature type="region of interest" description="Disordered" evidence="4">
    <location>
        <begin position="1"/>
        <end position="26"/>
    </location>
</feature>
<dbReference type="InterPro" id="IPR015943">
    <property type="entry name" value="WD40/YVTN_repeat-like_dom_sf"/>
</dbReference>
<accession>A0A1Y1HSY6</accession>
<feature type="repeat" description="WD" evidence="3">
    <location>
        <begin position="464"/>
        <end position="506"/>
    </location>
</feature>
<feature type="compositionally biased region" description="Acidic residues" evidence="4">
    <location>
        <begin position="598"/>
        <end position="614"/>
    </location>
</feature>
<evidence type="ECO:0000256" key="2">
    <source>
        <dbReference type="ARBA" id="ARBA00022737"/>
    </source>
</evidence>
<dbReference type="InterPro" id="IPR052234">
    <property type="entry name" value="U5_snRNP_Component"/>
</dbReference>
<name>A0A1Y1HSY6_KLENI</name>
<organism evidence="5 6">
    <name type="scientific">Klebsormidium nitens</name>
    <name type="common">Green alga</name>
    <name type="synonym">Ulothrix nitens</name>
    <dbReference type="NCBI Taxonomy" id="105231"/>
    <lineage>
        <taxon>Eukaryota</taxon>
        <taxon>Viridiplantae</taxon>
        <taxon>Streptophyta</taxon>
        <taxon>Klebsormidiophyceae</taxon>
        <taxon>Klebsormidiales</taxon>
        <taxon>Klebsormidiaceae</taxon>
        <taxon>Klebsormidium</taxon>
    </lineage>
</organism>
<dbReference type="SMART" id="SM00320">
    <property type="entry name" value="WD40"/>
    <property type="match status" value="3"/>
</dbReference>
<keyword evidence="2" id="KW-0677">Repeat</keyword>
<dbReference type="InterPro" id="IPR019775">
    <property type="entry name" value="WD40_repeat_CS"/>
</dbReference>
<feature type="region of interest" description="Disordered" evidence="4">
    <location>
        <begin position="598"/>
        <end position="627"/>
    </location>
</feature>
<keyword evidence="1 3" id="KW-0853">WD repeat</keyword>
<dbReference type="STRING" id="105231.A0A1Y1HSY6"/>
<evidence type="ECO:0000256" key="3">
    <source>
        <dbReference type="PROSITE-ProRule" id="PRU00221"/>
    </source>
</evidence>
<dbReference type="OMA" id="IPRWAER"/>
<protein>
    <submittedName>
        <fullName evidence="5">Uncharacterized protein</fullName>
    </submittedName>
</protein>
<proteinExistence type="predicted"/>
<evidence type="ECO:0000313" key="6">
    <source>
        <dbReference type="Proteomes" id="UP000054558"/>
    </source>
</evidence>
<keyword evidence="6" id="KW-1185">Reference proteome</keyword>
<dbReference type="PROSITE" id="PS00678">
    <property type="entry name" value="WD_REPEATS_1"/>
    <property type="match status" value="1"/>
</dbReference>
<dbReference type="PANTHER" id="PTHR44006">
    <property type="entry name" value="U5 SMALL NUCLEAR RIBONUCLEOPROTEIN 40 KDA PROTEIN"/>
    <property type="match status" value="1"/>
</dbReference>
<dbReference type="PROSITE" id="PS50082">
    <property type="entry name" value="WD_REPEATS_2"/>
    <property type="match status" value="1"/>
</dbReference>
<evidence type="ECO:0000313" key="5">
    <source>
        <dbReference type="EMBL" id="GAQ80309.1"/>
    </source>
</evidence>
<dbReference type="OrthoDB" id="548949at2759"/>
<evidence type="ECO:0000256" key="1">
    <source>
        <dbReference type="ARBA" id="ARBA00022574"/>
    </source>
</evidence>
<feature type="compositionally biased region" description="Polar residues" evidence="4">
    <location>
        <begin position="1"/>
        <end position="11"/>
    </location>
</feature>
<gene>
    <name evidence="5" type="ORF">KFL_000510100</name>
</gene>
<dbReference type="PANTHER" id="PTHR44006:SF1">
    <property type="entry name" value="U5 SMALL NUCLEAR RIBONUCLEOPROTEIN 40 KDA PROTEIN"/>
    <property type="match status" value="1"/>
</dbReference>
<dbReference type="InterPro" id="IPR001680">
    <property type="entry name" value="WD40_rpt"/>
</dbReference>
<feature type="compositionally biased region" description="Basic and acidic residues" evidence="4">
    <location>
        <begin position="615"/>
        <end position="627"/>
    </location>
</feature>
<reference evidence="5 6" key="1">
    <citation type="journal article" date="2014" name="Nat. Commun.">
        <title>Klebsormidium flaccidum genome reveals primary factors for plant terrestrial adaptation.</title>
        <authorList>
            <person name="Hori K."/>
            <person name="Maruyama F."/>
            <person name="Fujisawa T."/>
            <person name="Togashi T."/>
            <person name="Yamamoto N."/>
            <person name="Seo M."/>
            <person name="Sato S."/>
            <person name="Yamada T."/>
            <person name="Mori H."/>
            <person name="Tajima N."/>
            <person name="Moriyama T."/>
            <person name="Ikeuchi M."/>
            <person name="Watanabe M."/>
            <person name="Wada H."/>
            <person name="Kobayashi K."/>
            <person name="Saito M."/>
            <person name="Masuda T."/>
            <person name="Sasaki-Sekimoto Y."/>
            <person name="Mashiguchi K."/>
            <person name="Awai K."/>
            <person name="Shimojima M."/>
            <person name="Masuda S."/>
            <person name="Iwai M."/>
            <person name="Nobusawa T."/>
            <person name="Narise T."/>
            <person name="Kondo S."/>
            <person name="Saito H."/>
            <person name="Sato R."/>
            <person name="Murakawa M."/>
            <person name="Ihara Y."/>
            <person name="Oshima-Yamada Y."/>
            <person name="Ohtaka K."/>
            <person name="Satoh M."/>
            <person name="Sonobe K."/>
            <person name="Ishii M."/>
            <person name="Ohtani R."/>
            <person name="Kanamori-Sato M."/>
            <person name="Honoki R."/>
            <person name="Miyazaki D."/>
            <person name="Mochizuki H."/>
            <person name="Umetsu J."/>
            <person name="Higashi K."/>
            <person name="Shibata D."/>
            <person name="Kamiya Y."/>
            <person name="Sato N."/>
            <person name="Nakamura Y."/>
            <person name="Tabata S."/>
            <person name="Ida S."/>
            <person name="Kurokawa K."/>
            <person name="Ohta H."/>
        </authorList>
    </citation>
    <scope>NUCLEOTIDE SEQUENCE [LARGE SCALE GENOMIC DNA]</scope>
    <source>
        <strain evidence="5 6">NIES-2285</strain>
    </source>
</reference>
<dbReference type="InterPro" id="IPR011047">
    <property type="entry name" value="Quinoprotein_ADH-like_sf"/>
</dbReference>
<evidence type="ECO:0000256" key="4">
    <source>
        <dbReference type="SAM" id="MobiDB-lite"/>
    </source>
</evidence>
<dbReference type="PROSITE" id="PS50294">
    <property type="entry name" value="WD_REPEATS_REGION"/>
    <property type="match status" value="1"/>
</dbReference>
<dbReference type="Gene3D" id="2.130.10.10">
    <property type="entry name" value="YVTN repeat-like/Quinoprotein amine dehydrogenase"/>
    <property type="match status" value="1"/>
</dbReference>